<name>A0A9W9FBX1_9EURO</name>
<dbReference type="EMBL" id="JAPQKH010000005">
    <property type="protein sequence ID" value="KAJ5097329.1"/>
    <property type="molecule type" value="Genomic_DNA"/>
</dbReference>
<proteinExistence type="inferred from homology"/>
<comment type="similarity">
    <text evidence="1">Belongs to the short-chain dehydrogenases/reductases (SDR) family.</text>
</comment>
<dbReference type="AlphaFoldDB" id="A0A9W9FBX1"/>
<dbReference type="Pfam" id="PF13561">
    <property type="entry name" value="adh_short_C2"/>
    <property type="match status" value="1"/>
</dbReference>
<dbReference type="PRINTS" id="PR00081">
    <property type="entry name" value="GDHRDH"/>
</dbReference>
<protein>
    <submittedName>
        <fullName evidence="3">Uncharacterized protein</fullName>
    </submittedName>
</protein>
<dbReference type="PROSITE" id="PS00061">
    <property type="entry name" value="ADH_SHORT"/>
    <property type="match status" value="1"/>
</dbReference>
<dbReference type="PANTHER" id="PTHR42760:SF124">
    <property type="entry name" value="SHORT-CHAIN DEHYDROGENASE_REDUCTASE"/>
    <property type="match status" value="1"/>
</dbReference>
<keyword evidence="2" id="KW-0521">NADP</keyword>
<evidence type="ECO:0000256" key="1">
    <source>
        <dbReference type="ARBA" id="ARBA00006484"/>
    </source>
</evidence>
<dbReference type="OrthoDB" id="417891at2759"/>
<evidence type="ECO:0000256" key="2">
    <source>
        <dbReference type="ARBA" id="ARBA00022857"/>
    </source>
</evidence>
<dbReference type="CDD" id="cd05233">
    <property type="entry name" value="SDR_c"/>
    <property type="match status" value="1"/>
</dbReference>
<keyword evidence="4" id="KW-1185">Reference proteome</keyword>
<dbReference type="InterPro" id="IPR002347">
    <property type="entry name" value="SDR_fam"/>
</dbReference>
<reference evidence="3" key="2">
    <citation type="journal article" date="2023" name="IMA Fungus">
        <title>Comparative genomic study of the Penicillium genus elucidates a diverse pangenome and 15 lateral gene transfer events.</title>
        <authorList>
            <person name="Petersen C."/>
            <person name="Sorensen T."/>
            <person name="Nielsen M.R."/>
            <person name="Sondergaard T.E."/>
            <person name="Sorensen J.L."/>
            <person name="Fitzpatrick D.A."/>
            <person name="Frisvad J.C."/>
            <person name="Nielsen K.L."/>
        </authorList>
    </citation>
    <scope>NUCLEOTIDE SEQUENCE</scope>
    <source>
        <strain evidence="3">IBT 30069</strain>
    </source>
</reference>
<comment type="caution">
    <text evidence="3">The sequence shown here is derived from an EMBL/GenBank/DDBJ whole genome shotgun (WGS) entry which is preliminary data.</text>
</comment>
<dbReference type="GO" id="GO:0016616">
    <property type="term" value="F:oxidoreductase activity, acting on the CH-OH group of donors, NAD or NADP as acceptor"/>
    <property type="evidence" value="ECO:0007669"/>
    <property type="project" value="TreeGrafter"/>
</dbReference>
<dbReference type="SUPFAM" id="SSF51735">
    <property type="entry name" value="NAD(P)-binding Rossmann-fold domains"/>
    <property type="match status" value="1"/>
</dbReference>
<evidence type="ECO:0000313" key="4">
    <source>
        <dbReference type="Proteomes" id="UP001149165"/>
    </source>
</evidence>
<dbReference type="InterPro" id="IPR020904">
    <property type="entry name" value="Sc_DH/Rdtase_CS"/>
</dbReference>
<gene>
    <name evidence="3" type="ORF">N7456_008050</name>
</gene>
<dbReference type="PRINTS" id="PR00080">
    <property type="entry name" value="SDRFAMILY"/>
</dbReference>
<dbReference type="PANTHER" id="PTHR42760">
    <property type="entry name" value="SHORT-CHAIN DEHYDROGENASES/REDUCTASES FAMILY MEMBER"/>
    <property type="match status" value="1"/>
</dbReference>
<evidence type="ECO:0000313" key="3">
    <source>
        <dbReference type="EMBL" id="KAJ5097329.1"/>
    </source>
</evidence>
<accession>A0A9W9FBX1</accession>
<organism evidence="3 4">
    <name type="scientific">Penicillium angulare</name>
    <dbReference type="NCBI Taxonomy" id="116970"/>
    <lineage>
        <taxon>Eukaryota</taxon>
        <taxon>Fungi</taxon>
        <taxon>Dikarya</taxon>
        <taxon>Ascomycota</taxon>
        <taxon>Pezizomycotina</taxon>
        <taxon>Eurotiomycetes</taxon>
        <taxon>Eurotiomycetidae</taxon>
        <taxon>Eurotiales</taxon>
        <taxon>Aspergillaceae</taxon>
        <taxon>Penicillium</taxon>
    </lineage>
</organism>
<dbReference type="Gene3D" id="3.40.50.720">
    <property type="entry name" value="NAD(P)-binding Rossmann-like Domain"/>
    <property type="match status" value="1"/>
</dbReference>
<dbReference type="FunFam" id="3.40.50.720:FF:000084">
    <property type="entry name" value="Short-chain dehydrogenase reductase"/>
    <property type="match status" value="1"/>
</dbReference>
<sequence length="275" mass="29297">MDSKVCVVTGSSSGIGRAIAITFAERGAKLVVCGDIRHFPAKHEGMNDHTPESSENYQPTDEVICRPYGKGKALFIQTDVTSSEQVKNLIAKALEAGGRLDVIVNNAGVSNHPMPLHEVPEDQWDFIQGVNARGPFLCSKYAIMEFLKQNPDKNGHRGRIINISSAGGLREAQGAAVYCASKAALISLTKTTALDYAPNKILCNAICPGFIKTAMVEKLVPGAAFEAIFENMTPLGVLNTADKEIGKAAVFLASAESSWMTGVIMPVDGGFAIRG</sequence>
<dbReference type="InterPro" id="IPR036291">
    <property type="entry name" value="NAD(P)-bd_dom_sf"/>
</dbReference>
<dbReference type="Proteomes" id="UP001149165">
    <property type="component" value="Unassembled WGS sequence"/>
</dbReference>
<reference evidence="3" key="1">
    <citation type="submission" date="2022-11" db="EMBL/GenBank/DDBJ databases">
        <authorList>
            <person name="Petersen C."/>
        </authorList>
    </citation>
    <scope>NUCLEOTIDE SEQUENCE</scope>
    <source>
        <strain evidence="3">IBT 30069</strain>
    </source>
</reference>